<evidence type="ECO:0000256" key="1">
    <source>
        <dbReference type="SAM" id="SignalP"/>
    </source>
</evidence>
<feature type="signal peptide" evidence="1">
    <location>
        <begin position="1"/>
        <end position="18"/>
    </location>
</feature>
<dbReference type="Proteomes" id="UP001596978">
    <property type="component" value="Unassembled WGS sequence"/>
</dbReference>
<feature type="chain" id="PRO_5046243340" evidence="1">
    <location>
        <begin position="19"/>
        <end position="179"/>
    </location>
</feature>
<keyword evidence="1" id="KW-0732">Signal</keyword>
<dbReference type="InterPro" id="IPR018637">
    <property type="entry name" value="DUF2059"/>
</dbReference>
<sequence length="179" mass="20541">MKTRLFFLVAILPLISFAQTNSSSFVDNTLHYLRVNGTQELYEDAVDQLFVLLKQQYASQNVPESVWTELKESKTKSVNDLKAIMVSAYRAHFNNEDIKNMIAFYESDAGQQLKADRSKLTDEQRREVGVFYKTVAGQKIIDTQAELTKIVGQISQDWSSALYREMTGRLKEKGFTRPQ</sequence>
<gene>
    <name evidence="3" type="ORF">ACFQ1M_00765</name>
</gene>
<accession>A0ABW3CSH3</accession>
<name>A0ABW3CSH3_9FLAO</name>
<protein>
    <submittedName>
        <fullName evidence="3">DUF2059 domain-containing protein</fullName>
    </submittedName>
</protein>
<evidence type="ECO:0000313" key="3">
    <source>
        <dbReference type="EMBL" id="MFD0860721.1"/>
    </source>
</evidence>
<dbReference type="Pfam" id="PF09832">
    <property type="entry name" value="DUF2059"/>
    <property type="match status" value="1"/>
</dbReference>
<reference evidence="4" key="1">
    <citation type="journal article" date="2019" name="Int. J. Syst. Evol. Microbiol.">
        <title>The Global Catalogue of Microorganisms (GCM) 10K type strain sequencing project: providing services to taxonomists for standard genome sequencing and annotation.</title>
        <authorList>
            <consortium name="The Broad Institute Genomics Platform"/>
            <consortium name="The Broad Institute Genome Sequencing Center for Infectious Disease"/>
            <person name="Wu L."/>
            <person name="Ma J."/>
        </authorList>
    </citation>
    <scope>NUCLEOTIDE SEQUENCE [LARGE SCALE GENOMIC DNA]</scope>
    <source>
        <strain evidence="4">CCUG 62952</strain>
    </source>
</reference>
<evidence type="ECO:0000313" key="4">
    <source>
        <dbReference type="Proteomes" id="UP001596978"/>
    </source>
</evidence>
<keyword evidence="4" id="KW-1185">Reference proteome</keyword>
<evidence type="ECO:0000259" key="2">
    <source>
        <dbReference type="Pfam" id="PF09832"/>
    </source>
</evidence>
<dbReference type="EMBL" id="JBHTJH010000001">
    <property type="protein sequence ID" value="MFD0860721.1"/>
    <property type="molecule type" value="Genomic_DNA"/>
</dbReference>
<comment type="caution">
    <text evidence="3">The sequence shown here is derived from an EMBL/GenBank/DDBJ whole genome shotgun (WGS) entry which is preliminary data.</text>
</comment>
<organism evidence="3 4">
    <name type="scientific">Sungkyunkwania multivorans</name>
    <dbReference type="NCBI Taxonomy" id="1173618"/>
    <lineage>
        <taxon>Bacteria</taxon>
        <taxon>Pseudomonadati</taxon>
        <taxon>Bacteroidota</taxon>
        <taxon>Flavobacteriia</taxon>
        <taxon>Flavobacteriales</taxon>
        <taxon>Flavobacteriaceae</taxon>
        <taxon>Sungkyunkwania</taxon>
    </lineage>
</organism>
<proteinExistence type="predicted"/>
<feature type="domain" description="DUF2059" evidence="2">
    <location>
        <begin position="80"/>
        <end position="121"/>
    </location>
</feature>
<dbReference type="RefSeq" id="WP_386402465.1">
    <property type="nucleotide sequence ID" value="NZ_JBHTJH010000001.1"/>
</dbReference>